<sequence>MSALAVNPAYTALLAKFPPRIIRSEEQNEGYVQALYELEQRHDQWTSDEAELADLFTLLIEDFEDKNYQLPKATPLEVLAFLMDQHGLKQKDLTGVFGTRSVVSEVLSGKREMNKEQIRRLSERFGVSVELFF</sequence>
<evidence type="ECO:0000313" key="2">
    <source>
        <dbReference type="EMBL" id="SNT30790.1"/>
    </source>
</evidence>
<dbReference type="PROSITE" id="PS50943">
    <property type="entry name" value="HTH_CROC1"/>
    <property type="match status" value="1"/>
</dbReference>
<dbReference type="Gene3D" id="1.10.260.40">
    <property type="entry name" value="lambda repressor-like DNA-binding domains"/>
    <property type="match status" value="1"/>
</dbReference>
<dbReference type="SMART" id="SM00530">
    <property type="entry name" value="HTH_XRE"/>
    <property type="match status" value="1"/>
</dbReference>
<dbReference type="GO" id="GO:0006355">
    <property type="term" value="P:regulation of DNA-templated transcription"/>
    <property type="evidence" value="ECO:0007669"/>
    <property type="project" value="InterPro"/>
</dbReference>
<dbReference type="EMBL" id="FZOU01000007">
    <property type="protein sequence ID" value="SNT30790.1"/>
    <property type="molecule type" value="Genomic_DNA"/>
</dbReference>
<protein>
    <submittedName>
        <fullName evidence="2">HTH-type transcriptional regulator / antitoxin HigA</fullName>
    </submittedName>
</protein>
<dbReference type="PANTHER" id="PTHR40455:SF1">
    <property type="entry name" value="ANTITOXIN HIGA"/>
    <property type="match status" value="1"/>
</dbReference>
<reference evidence="2 3" key="1">
    <citation type="submission" date="2017-06" db="EMBL/GenBank/DDBJ databases">
        <authorList>
            <person name="Kim H.J."/>
            <person name="Triplett B.A."/>
        </authorList>
    </citation>
    <scope>NUCLEOTIDE SEQUENCE [LARGE SCALE GENOMIC DNA]</scope>
    <source>
        <strain evidence="2 3">DSM 18704</strain>
    </source>
</reference>
<dbReference type="CDD" id="cd00093">
    <property type="entry name" value="HTH_XRE"/>
    <property type="match status" value="1"/>
</dbReference>
<proteinExistence type="predicted"/>
<dbReference type="AlphaFoldDB" id="A0A239LKF1"/>
<accession>A0A239LKF1</accession>
<dbReference type="OrthoDB" id="119873at2"/>
<name>A0A239LKF1_9BACT</name>
<evidence type="ECO:0000259" key="1">
    <source>
        <dbReference type="PROSITE" id="PS50943"/>
    </source>
</evidence>
<keyword evidence="3" id="KW-1185">Reference proteome</keyword>
<feature type="domain" description="HTH cro/C1-type" evidence="1">
    <location>
        <begin position="79"/>
        <end position="132"/>
    </location>
</feature>
<organism evidence="2 3">
    <name type="scientific">Granulicella rosea</name>
    <dbReference type="NCBI Taxonomy" id="474952"/>
    <lineage>
        <taxon>Bacteria</taxon>
        <taxon>Pseudomonadati</taxon>
        <taxon>Acidobacteriota</taxon>
        <taxon>Terriglobia</taxon>
        <taxon>Terriglobales</taxon>
        <taxon>Acidobacteriaceae</taxon>
        <taxon>Granulicella</taxon>
    </lineage>
</organism>
<dbReference type="RefSeq" id="WP_089409715.1">
    <property type="nucleotide sequence ID" value="NZ_FZOU01000007.1"/>
</dbReference>
<dbReference type="Proteomes" id="UP000198356">
    <property type="component" value="Unassembled WGS sequence"/>
</dbReference>
<dbReference type="InterPro" id="IPR010982">
    <property type="entry name" value="Lambda_DNA-bd_dom_sf"/>
</dbReference>
<dbReference type="SUPFAM" id="SSF47413">
    <property type="entry name" value="lambda repressor-like DNA-binding domains"/>
    <property type="match status" value="1"/>
</dbReference>
<evidence type="ECO:0000313" key="3">
    <source>
        <dbReference type="Proteomes" id="UP000198356"/>
    </source>
</evidence>
<dbReference type="GO" id="GO:0001046">
    <property type="term" value="F:core promoter sequence-specific DNA binding"/>
    <property type="evidence" value="ECO:0007669"/>
    <property type="project" value="TreeGrafter"/>
</dbReference>
<gene>
    <name evidence="2" type="ORF">SAMN05421770_10785</name>
</gene>
<dbReference type="InterPro" id="IPR001387">
    <property type="entry name" value="Cro/C1-type_HTH"/>
</dbReference>
<dbReference type="InterPro" id="IPR039060">
    <property type="entry name" value="Antitox_HigA"/>
</dbReference>
<dbReference type="PANTHER" id="PTHR40455">
    <property type="entry name" value="ANTITOXIN HIGA"/>
    <property type="match status" value="1"/>
</dbReference>